<reference evidence="4" key="1">
    <citation type="submission" date="2022-12" db="EMBL/GenBank/DDBJ databases">
        <title>Reference genome sequencing for broad-spectrum identification of bacterial and archaeal isolates by mass spectrometry.</title>
        <authorList>
            <person name="Sekiguchi Y."/>
            <person name="Tourlousse D.M."/>
        </authorList>
    </citation>
    <scope>NUCLEOTIDE SEQUENCE</scope>
    <source>
        <strain evidence="4">ASRB1</strain>
    </source>
</reference>
<dbReference type="InterPro" id="IPR000640">
    <property type="entry name" value="EFG_V-like"/>
</dbReference>
<dbReference type="HAMAP" id="MF_00849">
    <property type="entry name" value="BipA"/>
    <property type="match status" value="1"/>
</dbReference>
<dbReference type="RefSeq" id="WP_373878664.1">
    <property type="nucleotide sequence ID" value="NZ_BSDR01000001.1"/>
</dbReference>
<accession>A0A9W6FST4</accession>
<keyword evidence="2" id="KW-0378">Hydrolase</keyword>
<keyword evidence="2" id="KW-0820">tRNA-binding</keyword>
<dbReference type="GO" id="GO:0043022">
    <property type="term" value="F:ribosome binding"/>
    <property type="evidence" value="ECO:0007669"/>
    <property type="project" value="UniProtKB-UniRule"/>
</dbReference>
<evidence type="ECO:0000256" key="2">
    <source>
        <dbReference type="HAMAP-Rule" id="MF_00849"/>
    </source>
</evidence>
<dbReference type="SUPFAM" id="SSF54980">
    <property type="entry name" value="EF-G C-terminal domain-like"/>
    <property type="match status" value="2"/>
</dbReference>
<name>A0A9W6FST4_9BACT</name>
<dbReference type="EMBL" id="BSDR01000001">
    <property type="protein sequence ID" value="GLI34413.1"/>
    <property type="molecule type" value="Genomic_DNA"/>
</dbReference>
<dbReference type="FunFam" id="3.40.50.300:FF:000055">
    <property type="entry name" value="GTP-binding protein TypA"/>
    <property type="match status" value="1"/>
</dbReference>
<feature type="domain" description="Tr-type G" evidence="3">
    <location>
        <begin position="5"/>
        <end position="204"/>
    </location>
</feature>
<dbReference type="PANTHER" id="PTHR42908">
    <property type="entry name" value="TRANSLATION ELONGATION FACTOR-RELATED"/>
    <property type="match status" value="1"/>
</dbReference>
<comment type="subcellular location">
    <subcellularLocation>
        <location evidence="2">Cytoplasm</location>
    </subcellularLocation>
    <text evidence="2">Binds to ribosomes.</text>
</comment>
<dbReference type="FunFam" id="3.30.70.870:FF:000003">
    <property type="entry name" value="GTP-binding protein TypA"/>
    <property type="match status" value="1"/>
</dbReference>
<dbReference type="GO" id="GO:0000049">
    <property type="term" value="F:tRNA binding"/>
    <property type="evidence" value="ECO:0007669"/>
    <property type="project" value="UniProtKB-KW"/>
</dbReference>
<dbReference type="GO" id="GO:0005829">
    <property type="term" value="C:cytosol"/>
    <property type="evidence" value="ECO:0007669"/>
    <property type="project" value="TreeGrafter"/>
</dbReference>
<organism evidence="4 5">
    <name type="scientific">Desulforhabdus amnigena</name>
    <dbReference type="NCBI Taxonomy" id="40218"/>
    <lineage>
        <taxon>Bacteria</taxon>
        <taxon>Pseudomonadati</taxon>
        <taxon>Thermodesulfobacteriota</taxon>
        <taxon>Syntrophobacteria</taxon>
        <taxon>Syntrophobacterales</taxon>
        <taxon>Syntrophobacteraceae</taxon>
        <taxon>Desulforhabdus</taxon>
    </lineage>
</organism>
<keyword evidence="2" id="KW-0694">RNA-binding</keyword>
<dbReference type="Pfam" id="PF00679">
    <property type="entry name" value="EFG_C"/>
    <property type="match status" value="1"/>
</dbReference>
<dbReference type="InterPro" id="IPR031157">
    <property type="entry name" value="G_TR_CS"/>
</dbReference>
<dbReference type="Gene3D" id="3.30.70.870">
    <property type="entry name" value="Elongation Factor G (Translational Gtpase), domain 3"/>
    <property type="match status" value="1"/>
</dbReference>
<keyword evidence="2" id="KW-0963">Cytoplasm</keyword>
<comment type="caution">
    <text evidence="4">The sequence shown here is derived from an EMBL/GenBank/DDBJ whole genome shotgun (WGS) entry which is preliminary data.</text>
</comment>
<feature type="binding site" evidence="2">
    <location>
        <begin position="17"/>
        <end position="22"/>
    </location>
    <ligand>
        <name>GTP</name>
        <dbReference type="ChEBI" id="CHEBI:37565"/>
    </ligand>
</feature>
<evidence type="ECO:0000313" key="5">
    <source>
        <dbReference type="Proteomes" id="UP001144372"/>
    </source>
</evidence>
<dbReference type="Pfam" id="PF03144">
    <property type="entry name" value="GTP_EFTU_D2"/>
    <property type="match status" value="1"/>
</dbReference>
<dbReference type="CDD" id="cd03691">
    <property type="entry name" value="BipA_TypA_II"/>
    <property type="match status" value="1"/>
</dbReference>
<dbReference type="PROSITE" id="PS00301">
    <property type="entry name" value="G_TR_1"/>
    <property type="match status" value="1"/>
</dbReference>
<dbReference type="Gene3D" id="2.40.30.10">
    <property type="entry name" value="Translation factors"/>
    <property type="match status" value="1"/>
</dbReference>
<comment type="similarity">
    <text evidence="2">Belongs to the TRAFAC class translation factor GTPase superfamily. Classic translation factor GTPase family. BipA subfamily.</text>
</comment>
<dbReference type="PRINTS" id="PR00315">
    <property type="entry name" value="ELONGATNFCT"/>
</dbReference>
<dbReference type="AlphaFoldDB" id="A0A9W6FST4"/>
<dbReference type="InterPro" id="IPR006298">
    <property type="entry name" value="BipA"/>
</dbReference>
<dbReference type="Gene3D" id="3.30.70.240">
    <property type="match status" value="1"/>
</dbReference>
<dbReference type="NCBIfam" id="TIGR01394">
    <property type="entry name" value="TypA_BipA"/>
    <property type="match status" value="1"/>
</dbReference>
<dbReference type="CDD" id="cd16263">
    <property type="entry name" value="BipA_III"/>
    <property type="match status" value="1"/>
</dbReference>
<sequence>MRTREDLRNLAIIAHVDHGKTTLVDAMLWQSGVFRDNEQVAERVMDSMDLEREKGITIMAKNTAIMYKGTKINIVDTPGHADFGGEVERTLNMVDGVMLLVDATEGPLPQTRFVLGKALARKLPPIVVINKIDRPDRRISEVLEEIYDLFIDLDATEEQLDFPVLYTNAKAGIALTDPEGKGKDLVPLFDSILSSIPCPTYDPETPLQFLVTNLHYSDYVGRIAVGKVVSGALRQGQEVALLKKGEPPQKAHLSVVYTYEGLNRVEQSFVEAGDIAAVAGIPEVFIGDTVGDLQEPRALPTITVEEPTISMDFSVNTSPLAGKEGKYLTSRHIKERLDKELLYNVSIRVEQAENRDSFRVSARGELQLAVMVETMRREGFELSLSKPRIITRQIDGELSEPLELAVIDIPEEHVGIVTEMMGVRRGRMTKMINHGFGRVRLEFEIPSRGLIGFRNQFMTETRGTGILNALLIGFTPYAGVITGRPNGVLVSDRAGRAVSYAIFHLQPRGTIFVNPGDPVYPGMIVGENSRAEDIWVNITKEKKLTNIRAAGSDEALRLIPPRQFTLEQAMEYINEDEYVEVTPTALRLRKIKNRS</sequence>
<dbReference type="InterPro" id="IPR048876">
    <property type="entry name" value="BipA_C"/>
</dbReference>
<dbReference type="FunFam" id="2.40.50.250:FF:000001">
    <property type="entry name" value="GTP-binding protein TypA"/>
    <property type="match status" value="1"/>
</dbReference>
<dbReference type="InterPro" id="IPR047042">
    <property type="entry name" value="BipA_II"/>
</dbReference>
<comment type="subunit">
    <text evidence="2">Monomer.</text>
</comment>
<feature type="binding site" evidence="2">
    <location>
        <begin position="130"/>
        <end position="133"/>
    </location>
    <ligand>
        <name>GTP</name>
        <dbReference type="ChEBI" id="CHEBI:37565"/>
    </ligand>
</feature>
<dbReference type="CDD" id="cd01891">
    <property type="entry name" value="TypA_BipA"/>
    <property type="match status" value="1"/>
</dbReference>
<dbReference type="Gene3D" id="3.40.50.300">
    <property type="entry name" value="P-loop containing nucleotide triphosphate hydrolases"/>
    <property type="match status" value="1"/>
</dbReference>
<keyword evidence="5" id="KW-1185">Reference proteome</keyword>
<dbReference type="SUPFAM" id="SSF52540">
    <property type="entry name" value="P-loop containing nucleoside triphosphate hydrolases"/>
    <property type="match status" value="1"/>
</dbReference>
<dbReference type="InterPro" id="IPR000795">
    <property type="entry name" value="T_Tr_GTP-bd_dom"/>
</dbReference>
<dbReference type="InterPro" id="IPR005225">
    <property type="entry name" value="Small_GTP-bd"/>
</dbReference>
<dbReference type="GO" id="GO:0005525">
    <property type="term" value="F:GTP binding"/>
    <property type="evidence" value="ECO:0007669"/>
    <property type="project" value="UniProtKB-UniRule"/>
</dbReference>
<dbReference type="CDD" id="cd03710">
    <property type="entry name" value="BipA_TypA_C"/>
    <property type="match status" value="1"/>
</dbReference>
<dbReference type="GO" id="GO:0003924">
    <property type="term" value="F:GTPase activity"/>
    <property type="evidence" value="ECO:0007669"/>
    <property type="project" value="UniProtKB-UniRule"/>
</dbReference>
<dbReference type="Pfam" id="PF00009">
    <property type="entry name" value="GTP_EFTU"/>
    <property type="match status" value="1"/>
</dbReference>
<evidence type="ECO:0000259" key="3">
    <source>
        <dbReference type="PROSITE" id="PS51722"/>
    </source>
</evidence>
<dbReference type="InterPro" id="IPR042116">
    <property type="entry name" value="TypA/BipA_C"/>
</dbReference>
<dbReference type="NCBIfam" id="TIGR00231">
    <property type="entry name" value="small_GTP"/>
    <property type="match status" value="1"/>
</dbReference>
<dbReference type="PROSITE" id="PS51722">
    <property type="entry name" value="G_TR_2"/>
    <property type="match status" value="1"/>
</dbReference>
<dbReference type="InterPro" id="IPR035651">
    <property type="entry name" value="BipA_V"/>
</dbReference>
<dbReference type="PANTHER" id="PTHR42908:SF8">
    <property type="entry name" value="TR-TYPE G DOMAIN-CONTAINING PROTEIN"/>
    <property type="match status" value="1"/>
</dbReference>
<proteinExistence type="inferred from homology"/>
<dbReference type="Pfam" id="PF21018">
    <property type="entry name" value="BipA_C"/>
    <property type="match status" value="1"/>
</dbReference>
<comment type="function">
    <text evidence="2">A 50S ribosomal subunit assembly protein with GTPase activity, required for 50S subunit assembly at low temperatures, may also play a role in translation. Binds GTP and analogs. Binds the 70S ribosome between the 30S and 50S subunits, in a similar position as ribosome-bound EF-G; it contacts a number of ribosomal proteins, both rRNAs and the A-site tRNA.</text>
</comment>
<keyword evidence="1 2" id="KW-0342">GTP-binding</keyword>
<keyword evidence="2" id="KW-0547">Nucleotide-binding</keyword>
<keyword evidence="2" id="KW-0699">rRNA-binding</keyword>
<evidence type="ECO:0000313" key="4">
    <source>
        <dbReference type="EMBL" id="GLI34413.1"/>
    </source>
</evidence>
<dbReference type="GO" id="GO:0019843">
    <property type="term" value="F:rRNA binding"/>
    <property type="evidence" value="ECO:0007669"/>
    <property type="project" value="UniProtKB-KW"/>
</dbReference>
<gene>
    <name evidence="2" type="primary">bipA</name>
    <name evidence="4" type="ORF">DAMNIGENAA_18460</name>
</gene>
<dbReference type="InterPro" id="IPR009000">
    <property type="entry name" value="Transl_B-barrel_sf"/>
</dbReference>
<dbReference type="GO" id="GO:0000027">
    <property type="term" value="P:ribosomal large subunit assembly"/>
    <property type="evidence" value="ECO:0007669"/>
    <property type="project" value="UniProtKB-UniRule"/>
</dbReference>
<dbReference type="InterPro" id="IPR004161">
    <property type="entry name" value="EFTu-like_2"/>
</dbReference>
<evidence type="ECO:0000256" key="1">
    <source>
        <dbReference type="ARBA" id="ARBA00023134"/>
    </source>
</evidence>
<protein>
    <recommendedName>
        <fullName evidence="2">Large ribosomal subunit assembly factor BipA</fullName>
        <ecNumber evidence="2">3.6.5.-</ecNumber>
    </recommendedName>
    <alternativeName>
        <fullName evidence="2">GTP-binding protein BipA</fullName>
    </alternativeName>
</protein>
<dbReference type="FunFam" id="3.30.70.240:FF:000002">
    <property type="entry name" value="GTP-binding protein TypA"/>
    <property type="match status" value="1"/>
</dbReference>
<dbReference type="EC" id="3.6.5.-" evidence="2"/>
<dbReference type="InterPro" id="IPR047041">
    <property type="entry name" value="BipA_GTP-bd_dom"/>
</dbReference>
<dbReference type="GO" id="GO:1990904">
    <property type="term" value="C:ribonucleoprotein complex"/>
    <property type="evidence" value="ECO:0007669"/>
    <property type="project" value="TreeGrafter"/>
</dbReference>
<keyword evidence="2" id="KW-0690">Ribosome biogenesis</keyword>
<dbReference type="InterPro" id="IPR027417">
    <property type="entry name" value="P-loop_NTPase"/>
</dbReference>
<dbReference type="InterPro" id="IPR047043">
    <property type="entry name" value="BipA_III"/>
</dbReference>
<dbReference type="Proteomes" id="UP001144372">
    <property type="component" value="Unassembled WGS sequence"/>
</dbReference>
<comment type="catalytic activity">
    <reaction evidence="2">
        <text>GTP + H2O = GDP + phosphate + H(+)</text>
        <dbReference type="Rhea" id="RHEA:19669"/>
        <dbReference type="ChEBI" id="CHEBI:15377"/>
        <dbReference type="ChEBI" id="CHEBI:15378"/>
        <dbReference type="ChEBI" id="CHEBI:37565"/>
        <dbReference type="ChEBI" id="CHEBI:43474"/>
        <dbReference type="ChEBI" id="CHEBI:58189"/>
    </reaction>
</comment>
<dbReference type="SUPFAM" id="SSF50447">
    <property type="entry name" value="Translation proteins"/>
    <property type="match status" value="1"/>
</dbReference>
<dbReference type="Gene3D" id="2.40.50.250">
    <property type="entry name" value="bipa protein"/>
    <property type="match status" value="1"/>
</dbReference>
<dbReference type="InterPro" id="IPR035647">
    <property type="entry name" value="EFG_III/V"/>
</dbReference>